<accession>A0ABT4CBZ2</accession>
<protein>
    <submittedName>
        <fullName evidence="2">DUF222 domain-containing protein</fullName>
    </submittedName>
</protein>
<dbReference type="CDD" id="cd00085">
    <property type="entry name" value="HNHc"/>
    <property type="match status" value="1"/>
</dbReference>
<dbReference type="SMART" id="SM00507">
    <property type="entry name" value="HNHc"/>
    <property type="match status" value="1"/>
</dbReference>
<sequence length="444" mass="48157">MSAVPVEQPHEGVWRAPGAVPEASPMVSHVLERMHASLAEVSEVALGGLSDADVVRLVDELTGVTSRLTRELFRAVAEADRRRLGDATGARHIHQWWAGRSRHTHADAARLSRLARALEDDLHAPTGRALAAGELLVEQASVIVHAVDAIPATVRTAEGATRIIDPEVRAQARDHLLAAAAEHDAKALRRLGKRILDVVAPELAESQEASTLAQEESRADATAAFELHDDGNGRCHGRFTLPSHIGAMLKRHLLALANPARHSEADLRDETGGWKPLRRRLGEAFIEYVERYPVDATPTTAGVNATVVVTMTLEQLLGEHATAMLDDGTRMSAGQARRLACEAGIIPVVLDGSSMPLDLGRRRRLFTKAQRIALGLRDGGCTARGCETTASGCHAHHDDPWSRGGLTDLLNGRLLCPRHHRLAHDSRYAMTVHSDNKVTFARRT</sequence>
<comment type="caution">
    <text evidence="2">The sequence shown here is derived from an EMBL/GenBank/DDBJ whole genome shotgun (WGS) entry which is preliminary data.</text>
</comment>
<gene>
    <name evidence="2" type="ORF">NYO98_09255</name>
</gene>
<dbReference type="InterPro" id="IPR003615">
    <property type="entry name" value="HNH_nuc"/>
</dbReference>
<organism evidence="2 3">
    <name type="scientific">Nocardioides pini</name>
    <dbReference type="NCBI Taxonomy" id="2975053"/>
    <lineage>
        <taxon>Bacteria</taxon>
        <taxon>Bacillati</taxon>
        <taxon>Actinomycetota</taxon>
        <taxon>Actinomycetes</taxon>
        <taxon>Propionibacteriales</taxon>
        <taxon>Nocardioidaceae</taxon>
        <taxon>Nocardioides</taxon>
    </lineage>
</organism>
<dbReference type="EMBL" id="JAPPUX010000002">
    <property type="protein sequence ID" value="MCY4726465.1"/>
    <property type="molecule type" value="Genomic_DNA"/>
</dbReference>
<dbReference type="Gene3D" id="1.10.30.50">
    <property type="match status" value="1"/>
</dbReference>
<reference evidence="2" key="1">
    <citation type="submission" date="2022-08" db="EMBL/GenBank/DDBJ databases">
        <title>Genome sequencing of Nocardioides sp. STR2.</title>
        <authorList>
            <person name="So Y."/>
        </authorList>
    </citation>
    <scope>NUCLEOTIDE SEQUENCE</scope>
    <source>
        <strain evidence="2">STR2</strain>
    </source>
</reference>
<dbReference type="InterPro" id="IPR003870">
    <property type="entry name" value="DUF222"/>
</dbReference>
<name>A0ABT4CBZ2_9ACTN</name>
<evidence type="ECO:0000313" key="3">
    <source>
        <dbReference type="Proteomes" id="UP001074726"/>
    </source>
</evidence>
<dbReference type="RefSeq" id="WP_268111334.1">
    <property type="nucleotide sequence ID" value="NZ_JAPPUX010000002.1"/>
</dbReference>
<evidence type="ECO:0000259" key="1">
    <source>
        <dbReference type="SMART" id="SM00507"/>
    </source>
</evidence>
<dbReference type="Proteomes" id="UP001074726">
    <property type="component" value="Unassembled WGS sequence"/>
</dbReference>
<dbReference type="Pfam" id="PF02720">
    <property type="entry name" value="DUF222"/>
    <property type="match status" value="1"/>
</dbReference>
<keyword evidence="3" id="KW-1185">Reference proteome</keyword>
<proteinExistence type="predicted"/>
<evidence type="ECO:0000313" key="2">
    <source>
        <dbReference type="EMBL" id="MCY4726465.1"/>
    </source>
</evidence>
<feature type="domain" description="HNH nuclease" evidence="1">
    <location>
        <begin position="369"/>
        <end position="421"/>
    </location>
</feature>